<reference evidence="1" key="1">
    <citation type="submission" date="2021-01" db="EMBL/GenBank/DDBJ databases">
        <authorList>
            <consortium name="Genoscope - CEA"/>
            <person name="William W."/>
        </authorList>
    </citation>
    <scope>NUCLEOTIDE SEQUENCE</scope>
</reference>
<dbReference type="EMBL" id="CAJJDN010000071">
    <property type="protein sequence ID" value="CAD8098875.1"/>
    <property type="molecule type" value="Genomic_DNA"/>
</dbReference>
<comment type="caution">
    <text evidence="1">The sequence shown here is derived from an EMBL/GenBank/DDBJ whole genome shotgun (WGS) entry which is preliminary data.</text>
</comment>
<evidence type="ECO:0000313" key="1">
    <source>
        <dbReference type="EMBL" id="CAD8098875.1"/>
    </source>
</evidence>
<accession>A0A8S1P7G4</accession>
<name>A0A8S1P7G4_9CILI</name>
<evidence type="ECO:0000313" key="2">
    <source>
        <dbReference type="Proteomes" id="UP000692954"/>
    </source>
</evidence>
<proteinExistence type="predicted"/>
<dbReference type="AlphaFoldDB" id="A0A8S1P7G4"/>
<keyword evidence="2" id="KW-1185">Reference proteome</keyword>
<sequence>MINFWKIQLMKKSSLIKQNSGQIQREKQYEIFMVWEDLKTIERRKENIVINQRTKNLSKVR</sequence>
<organism evidence="1 2">
    <name type="scientific">Paramecium sonneborni</name>
    <dbReference type="NCBI Taxonomy" id="65129"/>
    <lineage>
        <taxon>Eukaryota</taxon>
        <taxon>Sar</taxon>
        <taxon>Alveolata</taxon>
        <taxon>Ciliophora</taxon>
        <taxon>Intramacronucleata</taxon>
        <taxon>Oligohymenophorea</taxon>
        <taxon>Peniculida</taxon>
        <taxon>Parameciidae</taxon>
        <taxon>Paramecium</taxon>
    </lineage>
</organism>
<protein>
    <submittedName>
        <fullName evidence="1">Uncharacterized protein</fullName>
    </submittedName>
</protein>
<dbReference type="Proteomes" id="UP000692954">
    <property type="component" value="Unassembled WGS sequence"/>
</dbReference>
<gene>
    <name evidence="1" type="ORF">PSON_ATCC_30995.1.T0710028</name>
</gene>